<dbReference type="GO" id="GO:0005829">
    <property type="term" value="C:cytosol"/>
    <property type="evidence" value="ECO:0007669"/>
    <property type="project" value="TreeGrafter"/>
</dbReference>
<dbReference type="InterPro" id="IPR000944">
    <property type="entry name" value="Tscrpt_reg_Rrf2"/>
</dbReference>
<dbReference type="PROSITE" id="PS51197">
    <property type="entry name" value="HTH_RRF2_2"/>
    <property type="match status" value="1"/>
</dbReference>
<gene>
    <name evidence="1" type="ORF">A4W93_26840</name>
</gene>
<dbReference type="InterPro" id="IPR036388">
    <property type="entry name" value="WH-like_DNA-bd_sf"/>
</dbReference>
<dbReference type="STRING" id="946333.A4W93_26840"/>
<accession>A0A1W6LG92</accession>
<organism evidence="1 2">
    <name type="scientific">Piscinibacter gummiphilus</name>
    <dbReference type="NCBI Taxonomy" id="946333"/>
    <lineage>
        <taxon>Bacteria</taxon>
        <taxon>Pseudomonadati</taxon>
        <taxon>Pseudomonadota</taxon>
        <taxon>Betaproteobacteria</taxon>
        <taxon>Burkholderiales</taxon>
        <taxon>Sphaerotilaceae</taxon>
        <taxon>Piscinibacter</taxon>
    </lineage>
</organism>
<dbReference type="AlphaFoldDB" id="A0A1W6LG92"/>
<dbReference type="Pfam" id="PF02082">
    <property type="entry name" value="Rrf2"/>
    <property type="match status" value="1"/>
</dbReference>
<dbReference type="KEGG" id="rgu:A4W93_26840"/>
<reference evidence="1 2" key="1">
    <citation type="submission" date="2016-04" db="EMBL/GenBank/DDBJ databases">
        <title>Complete genome sequence of natural rubber-degrading, novel Gram-negative bacterium, Rhizobacter gummiphilus strain NS21.</title>
        <authorList>
            <person name="Tabata M."/>
            <person name="Kasai D."/>
            <person name="Fukuda M."/>
        </authorList>
    </citation>
    <scope>NUCLEOTIDE SEQUENCE [LARGE SCALE GENOMIC DNA]</scope>
    <source>
        <strain evidence="1 2">NS21</strain>
    </source>
</reference>
<dbReference type="PANTHER" id="PTHR33221:SF15">
    <property type="entry name" value="HTH-TYPE TRANSCRIPTIONAL REGULATOR YWGB-RELATED"/>
    <property type="match status" value="1"/>
</dbReference>
<dbReference type="GO" id="GO:0003700">
    <property type="term" value="F:DNA-binding transcription factor activity"/>
    <property type="evidence" value="ECO:0007669"/>
    <property type="project" value="TreeGrafter"/>
</dbReference>
<proteinExistence type="predicted"/>
<dbReference type="Gene3D" id="1.10.10.10">
    <property type="entry name" value="Winged helix-like DNA-binding domain superfamily/Winged helix DNA-binding domain"/>
    <property type="match status" value="1"/>
</dbReference>
<evidence type="ECO:0000313" key="1">
    <source>
        <dbReference type="EMBL" id="ARN23228.1"/>
    </source>
</evidence>
<dbReference type="Proteomes" id="UP000193427">
    <property type="component" value="Chromosome"/>
</dbReference>
<keyword evidence="2" id="KW-1185">Reference proteome</keyword>
<sequence length="141" mass="15066">MSSANTQFSVAAHLMAALGARDGEGVRSAELAASVNADPSFVRRVLSKLAKAGLVTTTRGQHGACSLARAPSRISLLDVYKAIEPPAPCAMHAYPVSEECRVSRNIKRCMDDVLREAQQGFEQGLARQTLADVVDTVNRGR</sequence>
<dbReference type="EMBL" id="CP015118">
    <property type="protein sequence ID" value="ARN23228.1"/>
    <property type="molecule type" value="Genomic_DNA"/>
</dbReference>
<dbReference type="PANTHER" id="PTHR33221">
    <property type="entry name" value="WINGED HELIX-TURN-HELIX TRANSCRIPTIONAL REGULATOR, RRF2 FAMILY"/>
    <property type="match status" value="1"/>
</dbReference>
<dbReference type="OrthoDB" id="9795923at2"/>
<dbReference type="SUPFAM" id="SSF46785">
    <property type="entry name" value="Winged helix' DNA-binding domain"/>
    <property type="match status" value="1"/>
</dbReference>
<dbReference type="RefSeq" id="WP_085753547.1">
    <property type="nucleotide sequence ID" value="NZ_BSPR01000017.1"/>
</dbReference>
<dbReference type="InterPro" id="IPR036390">
    <property type="entry name" value="WH_DNA-bd_sf"/>
</dbReference>
<evidence type="ECO:0000313" key="2">
    <source>
        <dbReference type="Proteomes" id="UP000193427"/>
    </source>
</evidence>
<name>A0A1W6LG92_9BURK</name>
<protein>
    <submittedName>
        <fullName evidence="1">Uncharacterized protein</fullName>
    </submittedName>
</protein>